<evidence type="ECO:0000256" key="3">
    <source>
        <dbReference type="ARBA" id="ARBA00023119"/>
    </source>
</evidence>
<evidence type="ECO:0000313" key="6">
    <source>
        <dbReference type="Proteomes" id="UP000821837"/>
    </source>
</evidence>
<dbReference type="EMBL" id="JABSTV010001251">
    <property type="protein sequence ID" value="KAH7952139.1"/>
    <property type="molecule type" value="Genomic_DNA"/>
</dbReference>
<evidence type="ECO:0000259" key="4">
    <source>
        <dbReference type="PROSITE" id="PS51461"/>
    </source>
</evidence>
<gene>
    <name evidence="5" type="ORF">HPB52_019218</name>
</gene>
<dbReference type="SMART" id="SM00038">
    <property type="entry name" value="COLFI"/>
    <property type="match status" value="1"/>
</dbReference>
<name>A0A9D4PS97_RHISA</name>
<comment type="caution">
    <text evidence="5">The sequence shown here is derived from an EMBL/GenBank/DDBJ whole genome shotgun (WGS) entry which is preliminary data.</text>
</comment>
<reference evidence="5" key="2">
    <citation type="submission" date="2021-09" db="EMBL/GenBank/DDBJ databases">
        <authorList>
            <person name="Jia N."/>
            <person name="Wang J."/>
            <person name="Shi W."/>
            <person name="Du L."/>
            <person name="Sun Y."/>
            <person name="Zhan W."/>
            <person name="Jiang J."/>
            <person name="Wang Q."/>
            <person name="Zhang B."/>
            <person name="Ji P."/>
            <person name="Sakyi L.B."/>
            <person name="Cui X."/>
            <person name="Yuan T."/>
            <person name="Jiang B."/>
            <person name="Yang W."/>
            <person name="Lam T.T.-Y."/>
            <person name="Chang Q."/>
            <person name="Ding S."/>
            <person name="Wang X."/>
            <person name="Zhu J."/>
            <person name="Ruan X."/>
            <person name="Zhao L."/>
            <person name="Wei J."/>
            <person name="Que T."/>
            <person name="Du C."/>
            <person name="Cheng J."/>
            <person name="Dai P."/>
            <person name="Han X."/>
            <person name="Huang E."/>
            <person name="Gao Y."/>
            <person name="Liu J."/>
            <person name="Shao H."/>
            <person name="Ye R."/>
            <person name="Li L."/>
            <person name="Wei W."/>
            <person name="Wang X."/>
            <person name="Wang C."/>
            <person name="Huo Q."/>
            <person name="Li W."/>
            <person name="Guo W."/>
            <person name="Chen H."/>
            <person name="Chen S."/>
            <person name="Zhou L."/>
            <person name="Zhou L."/>
            <person name="Ni X."/>
            <person name="Tian J."/>
            <person name="Zhou Y."/>
            <person name="Sheng Y."/>
            <person name="Liu T."/>
            <person name="Pan Y."/>
            <person name="Xia L."/>
            <person name="Li J."/>
            <person name="Zhao F."/>
            <person name="Cao W."/>
        </authorList>
    </citation>
    <scope>NUCLEOTIDE SEQUENCE</scope>
    <source>
        <strain evidence="5">Rsan-2018</strain>
        <tissue evidence="5">Larvae</tissue>
    </source>
</reference>
<protein>
    <recommendedName>
        <fullName evidence="4">Fibrillar collagen NC1 domain-containing protein</fullName>
    </recommendedName>
</protein>
<sequence>MLRKDKHRDLIGRLQLPGRIYVHPNVSSRIAAQVRDSPLCKWRASDGPGGGMGGASGAMTGGSGAGFFRMSYKIDRIQLTFLQMLSSGAVQNITYHCRNSVAFLDASKQSHRRSLRLMAHNDLELRAPEGDINPAFTFTALFDGCKVRIHMPE</sequence>
<dbReference type="VEuPathDB" id="VectorBase:RSAN_039867"/>
<dbReference type="Proteomes" id="UP000821837">
    <property type="component" value="Chromosome 5"/>
</dbReference>
<feature type="domain" description="Fibrillar collagen NC1" evidence="4">
    <location>
        <begin position="1"/>
        <end position="153"/>
    </location>
</feature>
<dbReference type="GO" id="GO:0005581">
    <property type="term" value="C:collagen trimer"/>
    <property type="evidence" value="ECO:0007669"/>
    <property type="project" value="UniProtKB-KW"/>
</dbReference>
<dbReference type="Pfam" id="PF01410">
    <property type="entry name" value="COLFI"/>
    <property type="match status" value="1"/>
</dbReference>
<dbReference type="GO" id="GO:0005201">
    <property type="term" value="F:extracellular matrix structural constituent"/>
    <property type="evidence" value="ECO:0007669"/>
    <property type="project" value="InterPro"/>
</dbReference>
<dbReference type="InterPro" id="IPR000885">
    <property type="entry name" value="Fib_collagen_C"/>
</dbReference>
<dbReference type="GO" id="GO:0005576">
    <property type="term" value="C:extracellular region"/>
    <property type="evidence" value="ECO:0007669"/>
    <property type="project" value="UniProtKB-SubCell"/>
</dbReference>
<organism evidence="5 6">
    <name type="scientific">Rhipicephalus sanguineus</name>
    <name type="common">Brown dog tick</name>
    <name type="synonym">Ixodes sanguineus</name>
    <dbReference type="NCBI Taxonomy" id="34632"/>
    <lineage>
        <taxon>Eukaryota</taxon>
        <taxon>Metazoa</taxon>
        <taxon>Ecdysozoa</taxon>
        <taxon>Arthropoda</taxon>
        <taxon>Chelicerata</taxon>
        <taxon>Arachnida</taxon>
        <taxon>Acari</taxon>
        <taxon>Parasitiformes</taxon>
        <taxon>Ixodida</taxon>
        <taxon>Ixodoidea</taxon>
        <taxon>Ixodidae</taxon>
        <taxon>Rhipicephalinae</taxon>
        <taxon>Rhipicephalus</taxon>
        <taxon>Rhipicephalus</taxon>
    </lineage>
</organism>
<proteinExistence type="predicted"/>
<accession>A0A9D4PS97</accession>
<dbReference type="AlphaFoldDB" id="A0A9D4PS97"/>
<dbReference type="Gene3D" id="2.60.120.1000">
    <property type="match status" value="1"/>
</dbReference>
<keyword evidence="3" id="KW-0176">Collagen</keyword>
<evidence type="ECO:0000256" key="1">
    <source>
        <dbReference type="ARBA" id="ARBA00004613"/>
    </source>
</evidence>
<dbReference type="PROSITE" id="PS51461">
    <property type="entry name" value="NC1_FIB"/>
    <property type="match status" value="1"/>
</dbReference>
<reference evidence="5" key="1">
    <citation type="journal article" date="2020" name="Cell">
        <title>Large-Scale Comparative Analyses of Tick Genomes Elucidate Their Genetic Diversity and Vector Capacities.</title>
        <authorList>
            <consortium name="Tick Genome and Microbiome Consortium (TIGMIC)"/>
            <person name="Jia N."/>
            <person name="Wang J."/>
            <person name="Shi W."/>
            <person name="Du L."/>
            <person name="Sun Y."/>
            <person name="Zhan W."/>
            <person name="Jiang J.F."/>
            <person name="Wang Q."/>
            <person name="Zhang B."/>
            <person name="Ji P."/>
            <person name="Bell-Sakyi L."/>
            <person name="Cui X.M."/>
            <person name="Yuan T.T."/>
            <person name="Jiang B.G."/>
            <person name="Yang W.F."/>
            <person name="Lam T.T."/>
            <person name="Chang Q.C."/>
            <person name="Ding S.J."/>
            <person name="Wang X.J."/>
            <person name="Zhu J.G."/>
            <person name="Ruan X.D."/>
            <person name="Zhao L."/>
            <person name="Wei J.T."/>
            <person name="Ye R.Z."/>
            <person name="Que T.C."/>
            <person name="Du C.H."/>
            <person name="Zhou Y.H."/>
            <person name="Cheng J.X."/>
            <person name="Dai P.F."/>
            <person name="Guo W.B."/>
            <person name="Han X.H."/>
            <person name="Huang E.J."/>
            <person name="Li L.F."/>
            <person name="Wei W."/>
            <person name="Gao Y.C."/>
            <person name="Liu J.Z."/>
            <person name="Shao H.Z."/>
            <person name="Wang X."/>
            <person name="Wang C.C."/>
            <person name="Yang T.C."/>
            <person name="Huo Q.B."/>
            <person name="Li W."/>
            <person name="Chen H.Y."/>
            <person name="Chen S.E."/>
            <person name="Zhou L.G."/>
            <person name="Ni X.B."/>
            <person name="Tian J.H."/>
            <person name="Sheng Y."/>
            <person name="Liu T."/>
            <person name="Pan Y.S."/>
            <person name="Xia L.Y."/>
            <person name="Li J."/>
            <person name="Zhao F."/>
            <person name="Cao W.C."/>
        </authorList>
    </citation>
    <scope>NUCLEOTIDE SEQUENCE</scope>
    <source>
        <strain evidence="5">Rsan-2018</strain>
    </source>
</reference>
<evidence type="ECO:0000256" key="2">
    <source>
        <dbReference type="ARBA" id="ARBA00022525"/>
    </source>
</evidence>
<keyword evidence="2" id="KW-0964">Secreted</keyword>
<keyword evidence="6" id="KW-1185">Reference proteome</keyword>
<comment type="subcellular location">
    <subcellularLocation>
        <location evidence="1">Secreted</location>
    </subcellularLocation>
</comment>
<evidence type="ECO:0000313" key="5">
    <source>
        <dbReference type="EMBL" id="KAH7952139.1"/>
    </source>
</evidence>